<dbReference type="Gene3D" id="3.90.550.50">
    <property type="match status" value="1"/>
</dbReference>
<dbReference type="GeneID" id="106475436"/>
<dbReference type="PANTHER" id="PTHR11214">
    <property type="entry name" value="BETA-1,3-N-ACETYLGLUCOSAMINYLTRANSFERASE"/>
    <property type="match status" value="1"/>
</dbReference>
<evidence type="ECO:0000256" key="10">
    <source>
        <dbReference type="RuleBase" id="RU363063"/>
    </source>
</evidence>
<comment type="subcellular location">
    <subcellularLocation>
        <location evidence="1 10">Golgi apparatus membrane</location>
        <topology evidence="1 10">Single-pass type II membrane protein</topology>
    </subcellularLocation>
</comment>
<dbReference type="Proteomes" id="UP000694941">
    <property type="component" value="Unplaced"/>
</dbReference>
<protein>
    <recommendedName>
        <fullName evidence="10">Hexosyltransferase</fullName>
        <ecNumber evidence="10">2.4.1.-</ecNumber>
    </recommendedName>
</protein>
<sequence>MFRFTSCDGETMKVIVNMFRFTSCDGETMKVIVNMFRFTSCDGETMKVIVNMFRFTSCDGKTMKVIVNMFRFTSCDGETMKELVRRIMRKYMCPFLVILGINIVICVLYMQKHVHVVDFLGGQIRPNTVNIQSLTESSTESSEVSLLVTRRSGFQEEDKQYSSQFQTTENLKLPLDSVSKISKTLENPNFTKIEDFARNKVTQINAHPYTFLINPVGLCSQTKTPFDLLVLISSGITNYEQRSAIRSTWGSEATVFNNSGNVRLAFLLGYTTDQTIQDKVFQEAQIHSDIVQENFLDTYRNLTLKSVMLLKWVSEFCHNVHFVMKTDDDMYINIQNLLKMVSKLLNRSNIMIGYLFSKATPDRKKENKWYVPKSEFPGGVYPNYLSGTGYVMTHDVIPKLYQTCLNTKFLAMEDIFVTGIVASKAKVARIHNSQFSFLRRNPSGCAFVNAISGHHVTVKEMKKIWEELKQSSLRCKSQ</sequence>
<keyword evidence="6 10" id="KW-0735">Signal-anchor</keyword>
<evidence type="ECO:0000256" key="6">
    <source>
        <dbReference type="ARBA" id="ARBA00022968"/>
    </source>
</evidence>
<keyword evidence="3 10" id="KW-0328">Glycosyltransferase</keyword>
<evidence type="ECO:0000256" key="8">
    <source>
        <dbReference type="ARBA" id="ARBA00023034"/>
    </source>
</evidence>
<dbReference type="PANTHER" id="PTHR11214:SF314">
    <property type="entry name" value="HEXOSYLTRANSFERASE"/>
    <property type="match status" value="1"/>
</dbReference>
<keyword evidence="7 10" id="KW-1133">Transmembrane helix</keyword>
<gene>
    <name evidence="12" type="primary">LOC106475436</name>
</gene>
<evidence type="ECO:0000313" key="11">
    <source>
        <dbReference type="Proteomes" id="UP000694941"/>
    </source>
</evidence>
<dbReference type="RefSeq" id="XP_013791572.2">
    <property type="nucleotide sequence ID" value="XM_013936118.2"/>
</dbReference>
<evidence type="ECO:0000256" key="4">
    <source>
        <dbReference type="ARBA" id="ARBA00022679"/>
    </source>
</evidence>
<feature type="transmembrane region" description="Helical" evidence="10">
    <location>
        <begin position="91"/>
        <end position="110"/>
    </location>
</feature>
<dbReference type="EC" id="2.4.1.-" evidence="10"/>
<comment type="similarity">
    <text evidence="2 10">Belongs to the glycosyltransferase 31 family.</text>
</comment>
<evidence type="ECO:0000256" key="1">
    <source>
        <dbReference type="ARBA" id="ARBA00004323"/>
    </source>
</evidence>
<keyword evidence="9 10" id="KW-0472">Membrane</keyword>
<reference evidence="12" key="1">
    <citation type="submission" date="2025-08" db="UniProtKB">
        <authorList>
            <consortium name="RefSeq"/>
        </authorList>
    </citation>
    <scope>IDENTIFICATION</scope>
    <source>
        <tissue evidence="12">Muscle</tissue>
    </source>
</reference>
<evidence type="ECO:0000256" key="5">
    <source>
        <dbReference type="ARBA" id="ARBA00022692"/>
    </source>
</evidence>
<name>A0ABM1BZF5_LIMPO</name>
<evidence type="ECO:0000256" key="9">
    <source>
        <dbReference type="ARBA" id="ARBA00023136"/>
    </source>
</evidence>
<keyword evidence="8 10" id="KW-0333">Golgi apparatus</keyword>
<evidence type="ECO:0000256" key="7">
    <source>
        <dbReference type="ARBA" id="ARBA00022989"/>
    </source>
</evidence>
<dbReference type="InterPro" id="IPR002659">
    <property type="entry name" value="Glyco_trans_31"/>
</dbReference>
<keyword evidence="4" id="KW-0808">Transferase</keyword>
<accession>A0ABM1BZF5</accession>
<proteinExistence type="inferred from homology"/>
<evidence type="ECO:0000256" key="3">
    <source>
        <dbReference type="ARBA" id="ARBA00022676"/>
    </source>
</evidence>
<keyword evidence="5 10" id="KW-0812">Transmembrane</keyword>
<organism evidence="11 12">
    <name type="scientific">Limulus polyphemus</name>
    <name type="common">Atlantic horseshoe crab</name>
    <dbReference type="NCBI Taxonomy" id="6850"/>
    <lineage>
        <taxon>Eukaryota</taxon>
        <taxon>Metazoa</taxon>
        <taxon>Ecdysozoa</taxon>
        <taxon>Arthropoda</taxon>
        <taxon>Chelicerata</taxon>
        <taxon>Merostomata</taxon>
        <taxon>Xiphosura</taxon>
        <taxon>Limulidae</taxon>
        <taxon>Limulus</taxon>
    </lineage>
</organism>
<dbReference type="Pfam" id="PF01762">
    <property type="entry name" value="Galactosyl_T"/>
    <property type="match status" value="1"/>
</dbReference>
<evidence type="ECO:0000313" key="12">
    <source>
        <dbReference type="RefSeq" id="XP_013791572.2"/>
    </source>
</evidence>
<evidence type="ECO:0000256" key="2">
    <source>
        <dbReference type="ARBA" id="ARBA00008661"/>
    </source>
</evidence>
<keyword evidence="11" id="KW-1185">Reference proteome</keyword>